<dbReference type="RefSeq" id="WP_086159962.1">
    <property type="nucleotide sequence ID" value="NZ_CP021121.1"/>
</dbReference>
<evidence type="ECO:0000313" key="8">
    <source>
        <dbReference type="Proteomes" id="UP000194218"/>
    </source>
</evidence>
<evidence type="ECO:0000256" key="2">
    <source>
        <dbReference type="ARBA" id="ARBA00008814"/>
    </source>
</evidence>
<dbReference type="GO" id="GO:0030288">
    <property type="term" value="C:outer membrane-bounded periplasmic space"/>
    <property type="evidence" value="ECO:0007669"/>
    <property type="project" value="TreeGrafter"/>
</dbReference>
<reference evidence="7 8" key="1">
    <citation type="submission" date="2017-05" db="EMBL/GenBank/DDBJ databases">
        <title>Complete genome sequence of Streptomyces sp. SCSIO 03032 revealed the diverse biosynthetic pathways for its bioactive secondary metabolites.</title>
        <authorList>
            <person name="Ma L."/>
            <person name="Zhu Y."/>
            <person name="Zhang W."/>
            <person name="Zhang G."/>
            <person name="Tian X."/>
            <person name="Zhang S."/>
            <person name="Zhang C."/>
        </authorList>
    </citation>
    <scope>NUCLEOTIDE SEQUENCE [LARGE SCALE GENOMIC DNA]</scope>
    <source>
        <strain evidence="7 8">SCSIO 03032</strain>
    </source>
</reference>
<evidence type="ECO:0000256" key="1">
    <source>
        <dbReference type="ARBA" id="ARBA00004196"/>
    </source>
</evidence>
<evidence type="ECO:0000256" key="4">
    <source>
        <dbReference type="ARBA" id="ARBA00022729"/>
    </source>
</evidence>
<evidence type="ECO:0000256" key="5">
    <source>
        <dbReference type="SAM" id="SignalP"/>
    </source>
</evidence>
<dbReference type="GO" id="GO:1901678">
    <property type="term" value="P:iron coordination entity transport"/>
    <property type="evidence" value="ECO:0007669"/>
    <property type="project" value="UniProtKB-ARBA"/>
</dbReference>
<evidence type="ECO:0000313" key="7">
    <source>
        <dbReference type="EMBL" id="ARQ70107.1"/>
    </source>
</evidence>
<keyword evidence="8" id="KW-1185">Reference proteome</keyword>
<protein>
    <submittedName>
        <fullName evidence="7">Iron-siderophore ABC transporter substrate-binding protein</fullName>
    </submittedName>
</protein>
<proteinExistence type="inferred from homology"/>
<keyword evidence="4 5" id="KW-0732">Signal</keyword>
<dbReference type="Pfam" id="PF01497">
    <property type="entry name" value="Peripla_BP_2"/>
    <property type="match status" value="1"/>
</dbReference>
<dbReference type="PROSITE" id="PS51257">
    <property type="entry name" value="PROKAR_LIPOPROTEIN"/>
    <property type="match status" value="1"/>
</dbReference>
<dbReference type="OrthoDB" id="9793175at2"/>
<organism evidence="7 8">
    <name type="scientific">Streptomyces marincola</name>
    <dbReference type="NCBI Taxonomy" id="2878388"/>
    <lineage>
        <taxon>Bacteria</taxon>
        <taxon>Bacillati</taxon>
        <taxon>Actinomycetota</taxon>
        <taxon>Actinomycetes</taxon>
        <taxon>Kitasatosporales</taxon>
        <taxon>Streptomycetaceae</taxon>
        <taxon>Streptomyces</taxon>
    </lineage>
</organism>
<dbReference type="Proteomes" id="UP000194218">
    <property type="component" value="Chromosome"/>
</dbReference>
<feature type="chain" id="PRO_5013094487" evidence="5">
    <location>
        <begin position="23"/>
        <end position="327"/>
    </location>
</feature>
<comment type="similarity">
    <text evidence="2">Belongs to the bacterial solute-binding protein 8 family.</text>
</comment>
<dbReference type="CDD" id="cd01146">
    <property type="entry name" value="FhuD"/>
    <property type="match status" value="1"/>
</dbReference>
<evidence type="ECO:0000259" key="6">
    <source>
        <dbReference type="PROSITE" id="PS50983"/>
    </source>
</evidence>
<dbReference type="EMBL" id="CP021121">
    <property type="protein sequence ID" value="ARQ70107.1"/>
    <property type="molecule type" value="Genomic_DNA"/>
</dbReference>
<accession>A0A1W7CZG7</accession>
<dbReference type="InterPro" id="IPR002491">
    <property type="entry name" value="ABC_transptr_periplasmic_BD"/>
</dbReference>
<sequence>MNRRHRTRTASALTLTAALVLAACGSDDSGGAGDDGPAGGEGATRTVETAMGPVEVPERPERVVVLDTAELDSAITLGITPVGAVRTDTGTMFLDYLPQDRLEGIENVGVIAQPDLEAIHELDPDLILGSKVRDEQRYDELSQIAPTVFTERVGAPWQENFLLHAEALGASAEAEEVVARYEARVAEVTEAAGGPEAAADTEVSMVRFIEGGNTRLYGEENFIGTILSDVGLGRPAVVDEAEDGFAVEVSPEQVDRADADVVFYTSYGAPDASGEEAAVGGPLWEGLSAVREGRAFRVDDQLWFLGIGYTAAGHILDELETHLTAGN</sequence>
<dbReference type="KEGG" id="smao:CAG99_15760"/>
<evidence type="ECO:0000256" key="3">
    <source>
        <dbReference type="ARBA" id="ARBA00022448"/>
    </source>
</evidence>
<dbReference type="PANTHER" id="PTHR30532">
    <property type="entry name" value="IRON III DICITRATE-BINDING PERIPLASMIC PROTEIN"/>
    <property type="match status" value="1"/>
</dbReference>
<keyword evidence="3" id="KW-0813">Transport</keyword>
<comment type="subcellular location">
    <subcellularLocation>
        <location evidence="1">Cell envelope</location>
    </subcellularLocation>
</comment>
<gene>
    <name evidence="7" type="ORF">CAG99_15760</name>
</gene>
<feature type="domain" description="Fe/B12 periplasmic-binding" evidence="6">
    <location>
        <begin position="62"/>
        <end position="327"/>
    </location>
</feature>
<dbReference type="InterPro" id="IPR051313">
    <property type="entry name" value="Bact_iron-sidero_bind"/>
</dbReference>
<dbReference type="AlphaFoldDB" id="A0A1W7CZG7"/>
<dbReference type="SUPFAM" id="SSF53807">
    <property type="entry name" value="Helical backbone' metal receptor"/>
    <property type="match status" value="1"/>
</dbReference>
<dbReference type="PANTHER" id="PTHR30532:SF25">
    <property type="entry name" value="IRON(III) DICITRATE-BINDING PERIPLASMIC PROTEIN"/>
    <property type="match status" value="1"/>
</dbReference>
<feature type="signal peptide" evidence="5">
    <location>
        <begin position="1"/>
        <end position="22"/>
    </location>
</feature>
<dbReference type="Gene3D" id="3.40.50.1980">
    <property type="entry name" value="Nitrogenase molybdenum iron protein domain"/>
    <property type="match status" value="2"/>
</dbReference>
<dbReference type="PROSITE" id="PS50983">
    <property type="entry name" value="FE_B12_PBP"/>
    <property type="match status" value="1"/>
</dbReference>
<name>A0A1W7CZG7_9ACTN</name>